<evidence type="ECO:0000313" key="2">
    <source>
        <dbReference type="Proteomes" id="UP000071962"/>
    </source>
</evidence>
<organism evidence="1 2">
    <name type="scientific">Streptococcus suis</name>
    <dbReference type="NCBI Taxonomy" id="1307"/>
    <lineage>
        <taxon>Bacteria</taxon>
        <taxon>Bacillati</taxon>
        <taxon>Bacillota</taxon>
        <taxon>Bacilli</taxon>
        <taxon>Lactobacillales</taxon>
        <taxon>Streptococcaceae</taxon>
        <taxon>Streptococcus</taxon>
    </lineage>
</organism>
<protein>
    <submittedName>
        <fullName evidence="1">Uncharacterized protein</fullName>
    </submittedName>
</protein>
<reference evidence="1 2" key="1">
    <citation type="submission" date="2016-02" db="EMBL/GenBank/DDBJ databases">
        <authorList>
            <consortium name="Pathogen Informatics"/>
        </authorList>
    </citation>
    <scope>NUCLEOTIDE SEQUENCE [LARGE SCALE GENOMIC DNA]</scope>
    <source>
        <strain evidence="1 2">SS1062</strain>
    </source>
</reference>
<dbReference type="AlphaFoldDB" id="A0A0Z8SMC5"/>
<dbReference type="Proteomes" id="UP000071962">
    <property type="component" value="Unassembled WGS sequence"/>
</dbReference>
<accession>A0A0Z8SMC5</accession>
<gene>
    <name evidence="1" type="ORF">ERS132551_01144</name>
</gene>
<name>A0A0Z8SMC5_STRSU</name>
<evidence type="ECO:0000313" key="1">
    <source>
        <dbReference type="EMBL" id="CYX03603.1"/>
    </source>
</evidence>
<dbReference type="EMBL" id="FIKT01000012">
    <property type="protein sequence ID" value="CYX03603.1"/>
    <property type="molecule type" value="Genomic_DNA"/>
</dbReference>
<sequence length="34" mass="4052">MVTETLKNRVFFVSAKTEILRNVRDKGKYFAIEF</sequence>
<proteinExistence type="predicted"/>